<evidence type="ECO:0000259" key="1">
    <source>
        <dbReference type="Pfam" id="PF09722"/>
    </source>
</evidence>
<dbReference type="EMBL" id="BMXA01000003">
    <property type="protein sequence ID" value="GHA10747.1"/>
    <property type="molecule type" value="Genomic_DNA"/>
</dbReference>
<accession>A0A918RVF1</accession>
<organism evidence="3 4">
    <name type="scientific">Arenicella chitinivorans</name>
    <dbReference type="NCBI Taxonomy" id="1329800"/>
    <lineage>
        <taxon>Bacteria</taxon>
        <taxon>Pseudomonadati</taxon>
        <taxon>Pseudomonadota</taxon>
        <taxon>Gammaproteobacteria</taxon>
        <taxon>Arenicellales</taxon>
        <taxon>Arenicellaceae</taxon>
        <taxon>Arenicella</taxon>
    </lineage>
</organism>
<proteinExistence type="predicted"/>
<reference evidence="3" key="2">
    <citation type="submission" date="2020-09" db="EMBL/GenBank/DDBJ databases">
        <authorList>
            <person name="Sun Q."/>
            <person name="Kim S."/>
        </authorList>
    </citation>
    <scope>NUCLEOTIDE SEQUENCE</scope>
    <source>
        <strain evidence="3">KCTC 12711</strain>
    </source>
</reference>
<evidence type="ECO:0000313" key="4">
    <source>
        <dbReference type="Proteomes" id="UP000614811"/>
    </source>
</evidence>
<sequence>MLDSLPNENAVLIKAFNNSCAALGLSRDEASAILGVDRATLTRNKEKGFDPHSKTGELCMQLVRVYRSLYAIAGGDQAFMRHWLRSENRALSAAPAALLSNVVGLVQVNMYLDAMRGKV</sequence>
<evidence type="ECO:0008006" key="5">
    <source>
        <dbReference type="Google" id="ProtNLM"/>
    </source>
</evidence>
<dbReference type="RefSeq" id="WP_189400572.1">
    <property type="nucleotide sequence ID" value="NZ_BMXA01000003.1"/>
</dbReference>
<dbReference type="Proteomes" id="UP000614811">
    <property type="component" value="Unassembled WGS sequence"/>
</dbReference>
<dbReference type="InterPro" id="IPR046847">
    <property type="entry name" value="Xre-like_HTH"/>
</dbReference>
<gene>
    <name evidence="3" type="ORF">GCM10008090_20540</name>
</gene>
<feature type="domain" description="Antitoxin Xre-like helix-turn-helix" evidence="2">
    <location>
        <begin position="7"/>
        <end position="48"/>
    </location>
</feature>
<name>A0A918RVF1_9GAMM</name>
<dbReference type="InterPro" id="IPR024467">
    <property type="entry name" value="Xre/MbcA/ParS-like_toxin-bd"/>
</dbReference>
<dbReference type="Pfam" id="PF09722">
    <property type="entry name" value="Xre_MbcA_ParS_C"/>
    <property type="match status" value="1"/>
</dbReference>
<dbReference type="GO" id="GO:0003677">
    <property type="term" value="F:DNA binding"/>
    <property type="evidence" value="ECO:0007669"/>
    <property type="project" value="InterPro"/>
</dbReference>
<reference evidence="3" key="1">
    <citation type="journal article" date="2014" name="Int. J. Syst. Evol. Microbiol.">
        <title>Complete genome sequence of Corynebacterium casei LMG S-19264T (=DSM 44701T), isolated from a smear-ripened cheese.</title>
        <authorList>
            <consortium name="US DOE Joint Genome Institute (JGI-PGF)"/>
            <person name="Walter F."/>
            <person name="Albersmeier A."/>
            <person name="Kalinowski J."/>
            <person name="Ruckert C."/>
        </authorList>
    </citation>
    <scope>NUCLEOTIDE SEQUENCE</scope>
    <source>
        <strain evidence="3">KCTC 12711</strain>
    </source>
</reference>
<dbReference type="Pfam" id="PF20432">
    <property type="entry name" value="Xre-like-HTH"/>
    <property type="match status" value="1"/>
</dbReference>
<comment type="caution">
    <text evidence="3">The sequence shown here is derived from an EMBL/GenBank/DDBJ whole genome shotgun (WGS) entry which is preliminary data.</text>
</comment>
<dbReference type="AlphaFoldDB" id="A0A918RVF1"/>
<evidence type="ECO:0000259" key="2">
    <source>
        <dbReference type="Pfam" id="PF20432"/>
    </source>
</evidence>
<keyword evidence="4" id="KW-1185">Reference proteome</keyword>
<protein>
    <recommendedName>
        <fullName evidence="5">DUF2384 domain-containing protein</fullName>
    </recommendedName>
</protein>
<evidence type="ECO:0000313" key="3">
    <source>
        <dbReference type="EMBL" id="GHA10747.1"/>
    </source>
</evidence>
<feature type="domain" description="Antitoxin Xre/MbcA/ParS-like toxin-binding" evidence="1">
    <location>
        <begin position="68"/>
        <end position="117"/>
    </location>
</feature>